<reference evidence="2 3" key="2">
    <citation type="submission" date="2024-05" db="EMBL/GenBank/DDBJ databases">
        <authorList>
            <person name="Chen Y."/>
            <person name="Shah S."/>
            <person name="Dougan E. K."/>
            <person name="Thang M."/>
            <person name="Chan C."/>
        </authorList>
    </citation>
    <scope>NUCLEOTIDE SEQUENCE [LARGE SCALE GENOMIC DNA]</scope>
</reference>
<evidence type="ECO:0000313" key="3">
    <source>
        <dbReference type="Proteomes" id="UP001152797"/>
    </source>
</evidence>
<organism evidence="1">
    <name type="scientific">Cladocopium goreaui</name>
    <dbReference type="NCBI Taxonomy" id="2562237"/>
    <lineage>
        <taxon>Eukaryota</taxon>
        <taxon>Sar</taxon>
        <taxon>Alveolata</taxon>
        <taxon>Dinophyceae</taxon>
        <taxon>Suessiales</taxon>
        <taxon>Symbiodiniaceae</taxon>
        <taxon>Cladocopium</taxon>
    </lineage>
</organism>
<dbReference type="Proteomes" id="UP001152797">
    <property type="component" value="Unassembled WGS sequence"/>
</dbReference>
<dbReference type="EMBL" id="CAMXCT010002435">
    <property type="protein sequence ID" value="CAI3998127.1"/>
    <property type="molecule type" value="Genomic_DNA"/>
</dbReference>
<keyword evidence="3" id="KW-1185">Reference proteome</keyword>
<name>A0A9P1CW15_9DINO</name>
<dbReference type="EMBL" id="CAMXCT030002435">
    <property type="protein sequence ID" value="CAL4785439.1"/>
    <property type="molecule type" value="Genomic_DNA"/>
</dbReference>
<feature type="non-terminal residue" evidence="1">
    <location>
        <position position="190"/>
    </location>
</feature>
<evidence type="ECO:0000313" key="1">
    <source>
        <dbReference type="EMBL" id="CAI3998127.1"/>
    </source>
</evidence>
<accession>A0A9P1CW15</accession>
<dbReference type="EMBL" id="CAMXCT020002435">
    <property type="protein sequence ID" value="CAL1151502.1"/>
    <property type="molecule type" value="Genomic_DNA"/>
</dbReference>
<sequence length="190" mass="21061">VASSEKKVLEGVLAKIGVVQTLSRTGNDPCKPVVDTICASVKASVVTKLKCQQWIALGENIENRLRRDSKHLLLKQCMEAHKLFFQEATAMESLCYKLAEAGAGLSFSEKLYHELNHKVVATQIEECTTELLDTVKMLVCQSIRKLDVAFESVANIVGEWLQKSWHDSCENPDLLESVVTASANTISKIR</sequence>
<feature type="non-terminal residue" evidence="1">
    <location>
        <position position="1"/>
    </location>
</feature>
<evidence type="ECO:0000313" key="2">
    <source>
        <dbReference type="EMBL" id="CAL4785439.1"/>
    </source>
</evidence>
<reference evidence="1" key="1">
    <citation type="submission" date="2022-10" db="EMBL/GenBank/DDBJ databases">
        <authorList>
            <person name="Chen Y."/>
            <person name="Dougan E. K."/>
            <person name="Chan C."/>
            <person name="Rhodes N."/>
            <person name="Thang M."/>
        </authorList>
    </citation>
    <scope>NUCLEOTIDE SEQUENCE</scope>
</reference>
<dbReference type="AlphaFoldDB" id="A0A9P1CW15"/>
<comment type="caution">
    <text evidence="1">The sequence shown here is derived from an EMBL/GenBank/DDBJ whole genome shotgun (WGS) entry which is preliminary data.</text>
</comment>
<gene>
    <name evidence="1" type="ORF">C1SCF055_LOCUS24448</name>
</gene>
<proteinExistence type="predicted"/>
<protein>
    <submittedName>
        <fullName evidence="1">Uncharacterized protein</fullName>
    </submittedName>
</protein>